<evidence type="ECO:0000256" key="4">
    <source>
        <dbReference type="ARBA" id="ARBA00022840"/>
    </source>
</evidence>
<sequence>MNKAILAGVGLLAADFITSHIRRKIVNKYQDRNEDLQRVEFEPLSNLQEKFEKIKFDFYNIDGVKWCGYLLGFCYDNYWIDGAGYRISENKFKQIIQTTHELHNMCLQATDEAIKDDEILQNVFDIPQDMIPIIRKSWQDRQLDLLARYDFLLGKEGELYFLEVNGDTPSSIIEAGPAQKIWAEEFKLLQFNNIENQIKLGFQNILQQNKKTKLLMFQNQDLEDKCTFSYLNSILEPFLQAKIECQNIESIDECLENELKQDSFKKSIIWRQYPFEWLASETTRSYFTDPKFYNINSQTMIEPPWKIVMSNKAISALLYQMFPSNPHLIKSSLEPLGENELQLSKQKYAREGEYINYSDNYEYFKYFLIDSYIKYVHKPIFQKFIQSDLHKNRYITISCWVVQGKPCSVMLREDLNPIIGTGSSVVPYFIQRKNTEEEPIEVELKTNKQQSEIRKSLYGLERFDSNNENIKLIEKVTFENNQFGNFKQQIIQQNNWSEGQKQKIMNYSELELTEEQIEVKDNPLLIGFSQQFQSFQPGSTNNSINDQQNNTSSTTGSGTGYYGGGSSSQQSNKSSGNTQSQAQKFSKPSPKAGSTGKAFSTHS</sequence>
<keyword evidence="5" id="KW-0460">Magnesium</keyword>
<feature type="compositionally biased region" description="Low complexity" evidence="6">
    <location>
        <begin position="567"/>
        <end position="581"/>
    </location>
</feature>
<protein>
    <submittedName>
        <fullName evidence="8">Glutathionylspermidine synthase</fullName>
    </submittedName>
</protein>
<dbReference type="SUPFAM" id="SSF52440">
    <property type="entry name" value="PreATP-grasp domain"/>
    <property type="match status" value="1"/>
</dbReference>
<feature type="region of interest" description="Disordered" evidence="6">
    <location>
        <begin position="536"/>
        <end position="603"/>
    </location>
</feature>
<dbReference type="GeneID" id="7829003"/>
<dbReference type="Gene3D" id="3.30.1490.330">
    <property type="match status" value="1"/>
</dbReference>
<keyword evidence="9" id="KW-1185">Reference proteome</keyword>
<dbReference type="GO" id="GO:0046872">
    <property type="term" value="F:metal ion binding"/>
    <property type="evidence" value="ECO:0007669"/>
    <property type="project" value="UniProtKB-KW"/>
</dbReference>
<dbReference type="OrthoDB" id="64566at2759"/>
<evidence type="ECO:0000256" key="1">
    <source>
        <dbReference type="ARBA" id="ARBA00022598"/>
    </source>
</evidence>
<dbReference type="OMA" id="RYITISC"/>
<feature type="compositionally biased region" description="Low complexity" evidence="6">
    <location>
        <begin position="536"/>
        <end position="556"/>
    </location>
</feature>
<accession>I7MHI0</accession>
<evidence type="ECO:0000256" key="2">
    <source>
        <dbReference type="ARBA" id="ARBA00022723"/>
    </source>
</evidence>
<keyword evidence="1" id="KW-0436">Ligase</keyword>
<dbReference type="STRING" id="312017.I7MHI0"/>
<gene>
    <name evidence="8" type="ORF">TTHERM_00069610</name>
</gene>
<dbReference type="HOGENOM" id="CLU_486193_0_0_1"/>
<dbReference type="Pfam" id="PF03738">
    <property type="entry name" value="GSP_synth"/>
    <property type="match status" value="1"/>
</dbReference>
<dbReference type="InterPro" id="IPR016185">
    <property type="entry name" value="PreATP-grasp_dom_sf"/>
</dbReference>
<evidence type="ECO:0000256" key="5">
    <source>
        <dbReference type="ARBA" id="ARBA00022842"/>
    </source>
</evidence>
<dbReference type="EMBL" id="GG662853">
    <property type="protein sequence ID" value="EAR87554.1"/>
    <property type="molecule type" value="Genomic_DNA"/>
</dbReference>
<dbReference type="AlphaFoldDB" id="I7MHI0"/>
<feature type="domain" description="Glutathionylspermidine synthase pre-ATP-grasp-like" evidence="7">
    <location>
        <begin position="76"/>
        <end position="430"/>
    </location>
</feature>
<dbReference type="InterPro" id="IPR005494">
    <property type="entry name" value="GSPS_pre-ATP-grasp-like_dom"/>
</dbReference>
<evidence type="ECO:0000313" key="8">
    <source>
        <dbReference type="EMBL" id="EAR87554.1"/>
    </source>
</evidence>
<organism evidence="8 9">
    <name type="scientific">Tetrahymena thermophila (strain SB210)</name>
    <dbReference type="NCBI Taxonomy" id="312017"/>
    <lineage>
        <taxon>Eukaryota</taxon>
        <taxon>Sar</taxon>
        <taxon>Alveolata</taxon>
        <taxon>Ciliophora</taxon>
        <taxon>Intramacronucleata</taxon>
        <taxon>Oligohymenophorea</taxon>
        <taxon>Hymenostomatida</taxon>
        <taxon>Tetrahymenina</taxon>
        <taxon>Tetrahymenidae</taxon>
        <taxon>Tetrahymena</taxon>
    </lineage>
</organism>
<reference evidence="9" key="1">
    <citation type="journal article" date="2006" name="PLoS Biol.">
        <title>Macronuclear genome sequence of the ciliate Tetrahymena thermophila, a model eukaryote.</title>
        <authorList>
            <person name="Eisen J.A."/>
            <person name="Coyne R.S."/>
            <person name="Wu M."/>
            <person name="Wu D."/>
            <person name="Thiagarajan M."/>
            <person name="Wortman J.R."/>
            <person name="Badger J.H."/>
            <person name="Ren Q."/>
            <person name="Amedeo P."/>
            <person name="Jones K.M."/>
            <person name="Tallon L.J."/>
            <person name="Delcher A.L."/>
            <person name="Salzberg S.L."/>
            <person name="Silva J.C."/>
            <person name="Haas B.J."/>
            <person name="Majoros W.H."/>
            <person name="Farzad M."/>
            <person name="Carlton J.M."/>
            <person name="Smith R.K. Jr."/>
            <person name="Garg J."/>
            <person name="Pearlman R.E."/>
            <person name="Karrer K.M."/>
            <person name="Sun L."/>
            <person name="Manning G."/>
            <person name="Elde N.C."/>
            <person name="Turkewitz A.P."/>
            <person name="Asai D.J."/>
            <person name="Wilkes D.E."/>
            <person name="Wang Y."/>
            <person name="Cai H."/>
            <person name="Collins K."/>
            <person name="Stewart B.A."/>
            <person name="Lee S.R."/>
            <person name="Wilamowska K."/>
            <person name="Weinberg Z."/>
            <person name="Ruzzo W.L."/>
            <person name="Wloga D."/>
            <person name="Gaertig J."/>
            <person name="Frankel J."/>
            <person name="Tsao C.-C."/>
            <person name="Gorovsky M.A."/>
            <person name="Keeling P.J."/>
            <person name="Waller R.F."/>
            <person name="Patron N.J."/>
            <person name="Cherry J.M."/>
            <person name="Stover N.A."/>
            <person name="Krieger C.J."/>
            <person name="del Toro C."/>
            <person name="Ryder H.F."/>
            <person name="Williamson S.C."/>
            <person name="Barbeau R.A."/>
            <person name="Hamilton E.P."/>
            <person name="Orias E."/>
        </authorList>
    </citation>
    <scope>NUCLEOTIDE SEQUENCE [LARGE SCALE GENOMIC DNA]</scope>
    <source>
        <strain evidence="9">SB210</strain>
    </source>
</reference>
<keyword evidence="3" id="KW-0547">Nucleotide-binding</keyword>
<evidence type="ECO:0000259" key="7">
    <source>
        <dbReference type="Pfam" id="PF03738"/>
    </source>
</evidence>
<feature type="compositionally biased region" description="Gly residues" evidence="6">
    <location>
        <begin position="557"/>
        <end position="566"/>
    </location>
</feature>
<dbReference type="KEGG" id="tet:TTHERM_00069610"/>
<dbReference type="Proteomes" id="UP000009168">
    <property type="component" value="Unassembled WGS sequence"/>
</dbReference>
<dbReference type="GO" id="GO:0005524">
    <property type="term" value="F:ATP binding"/>
    <property type="evidence" value="ECO:0007669"/>
    <property type="project" value="UniProtKB-KW"/>
</dbReference>
<dbReference type="InParanoid" id="I7MHI0"/>
<keyword evidence="2" id="KW-0479">Metal-binding</keyword>
<name>I7MHI0_TETTS</name>
<dbReference type="GO" id="GO:0016874">
    <property type="term" value="F:ligase activity"/>
    <property type="evidence" value="ECO:0007669"/>
    <property type="project" value="UniProtKB-KW"/>
</dbReference>
<evidence type="ECO:0000256" key="3">
    <source>
        <dbReference type="ARBA" id="ARBA00022741"/>
    </source>
</evidence>
<proteinExistence type="predicted"/>
<evidence type="ECO:0000313" key="9">
    <source>
        <dbReference type="Proteomes" id="UP000009168"/>
    </source>
</evidence>
<dbReference type="SUPFAM" id="SSF56059">
    <property type="entry name" value="Glutathione synthetase ATP-binding domain-like"/>
    <property type="match status" value="1"/>
</dbReference>
<keyword evidence="4" id="KW-0067">ATP-binding</keyword>
<evidence type="ECO:0000256" key="6">
    <source>
        <dbReference type="SAM" id="MobiDB-lite"/>
    </source>
</evidence>
<dbReference type="RefSeq" id="XP_001007799.1">
    <property type="nucleotide sequence ID" value="XM_001007799.1"/>
</dbReference>